<evidence type="ECO:0000256" key="1">
    <source>
        <dbReference type="SAM" id="Phobius"/>
    </source>
</evidence>
<keyword evidence="1" id="KW-0812">Transmembrane</keyword>
<dbReference type="eggNOG" id="ENOG5032N1G">
    <property type="taxonomic scope" value="Bacteria"/>
</dbReference>
<gene>
    <name evidence="2" type="ORF">CLORAM_01367</name>
</gene>
<dbReference type="EMBL" id="ABFX02000004">
    <property type="protein sequence ID" value="EDS19368.1"/>
    <property type="molecule type" value="Genomic_DNA"/>
</dbReference>
<dbReference type="Proteomes" id="UP000005798">
    <property type="component" value="Unassembled WGS sequence"/>
</dbReference>
<sequence length="246" mass="28512">MQSKVVPRAFVLMTVLFYFKEEIMSYSVVWILFLGGCLFLMYFYSGKMRQVKKYQKQQRAAYEENRVKYSHFTSEVFDQTPDEELTHAVLFHLLAKEDKLYEGEEITGTLIDVMTPSELLIYTIYQVELSMEGGRGSLHSFFIKEPYCLYRPYAIKAFEAVDCHEIAELMTAAEKLAVMIENEEEIELDEDSDYGKYNFSDFTSSLLSMLKSSGIVNKAAKFIRENKNDFIDLEVTTDEQTTGTEV</sequence>
<evidence type="ECO:0000313" key="2">
    <source>
        <dbReference type="EMBL" id="EDS19368.1"/>
    </source>
</evidence>
<keyword evidence="1" id="KW-0472">Membrane</keyword>
<protein>
    <recommendedName>
        <fullName evidence="4">DUF4375 domain-containing protein</fullName>
    </recommendedName>
</protein>
<feature type="transmembrane region" description="Helical" evidence="1">
    <location>
        <begin position="23"/>
        <end position="44"/>
    </location>
</feature>
<organism evidence="2 3">
    <name type="scientific">Thomasclavelia ramosa DSM 1402</name>
    <dbReference type="NCBI Taxonomy" id="445974"/>
    <lineage>
        <taxon>Bacteria</taxon>
        <taxon>Bacillati</taxon>
        <taxon>Bacillota</taxon>
        <taxon>Erysipelotrichia</taxon>
        <taxon>Erysipelotrichales</taxon>
        <taxon>Coprobacillaceae</taxon>
        <taxon>Thomasclavelia</taxon>
    </lineage>
</organism>
<name>B0N2U1_9FIRM</name>
<evidence type="ECO:0000313" key="3">
    <source>
        <dbReference type="Proteomes" id="UP000005798"/>
    </source>
</evidence>
<dbReference type="HOGENOM" id="CLU_1238495_0_0_9"/>
<accession>B0N2U1</accession>
<proteinExistence type="predicted"/>
<comment type="caution">
    <text evidence="2">The sequence shown here is derived from an EMBL/GenBank/DDBJ whole genome shotgun (WGS) entry which is preliminary data.</text>
</comment>
<keyword evidence="3" id="KW-1185">Reference proteome</keyword>
<reference evidence="2" key="2">
    <citation type="submission" date="2014-06" db="EMBL/GenBank/DDBJ databases">
        <title>Draft genome sequence of Clostridium ramosum(DSM 1402).</title>
        <authorList>
            <person name="Sudarsanam P."/>
            <person name="Ley R."/>
            <person name="Guruge J."/>
            <person name="Turnbaugh P.J."/>
            <person name="Mahowald M."/>
            <person name="Liep D."/>
            <person name="Gordon J."/>
        </authorList>
    </citation>
    <scope>NUCLEOTIDE SEQUENCE</scope>
    <source>
        <strain evidence="2">DSM 1402</strain>
    </source>
</reference>
<keyword evidence="1" id="KW-1133">Transmembrane helix</keyword>
<dbReference type="AlphaFoldDB" id="B0N2U1"/>
<reference evidence="2" key="1">
    <citation type="submission" date="2007-11" db="EMBL/GenBank/DDBJ databases">
        <authorList>
            <person name="Fulton L."/>
            <person name="Clifton S."/>
            <person name="Fulton B."/>
            <person name="Xu J."/>
            <person name="Minx P."/>
            <person name="Pepin K.H."/>
            <person name="Johnson M."/>
            <person name="Thiruvilangam P."/>
            <person name="Bhonagiri V."/>
            <person name="Nash W.E."/>
            <person name="Mardis E.R."/>
            <person name="Wilson R.K."/>
        </authorList>
    </citation>
    <scope>NUCLEOTIDE SEQUENCE [LARGE SCALE GENOMIC DNA]</scope>
    <source>
        <strain evidence="2">DSM 1402</strain>
    </source>
</reference>
<evidence type="ECO:0008006" key="4">
    <source>
        <dbReference type="Google" id="ProtNLM"/>
    </source>
</evidence>